<sequence>MSPGEIFSGTNTYEKIVMAISPSAESKFKTISKPRSLQKKGLSFIKKSNSHMRIDNKNYRDITATLESVRKQVETKISSSSLFSSIQDVVNKNAPKKVNTTMITNPYRRNRIADSLKQWKSQNTTQKPKTK</sequence>
<dbReference type="EMBL" id="CM056800">
    <property type="protein sequence ID" value="KAJ8709837.1"/>
    <property type="molecule type" value="Genomic_DNA"/>
</dbReference>
<keyword evidence="2" id="KW-1185">Reference proteome</keyword>
<name>A0ACC2Q779_9NEOP</name>
<evidence type="ECO:0000313" key="1">
    <source>
        <dbReference type="EMBL" id="KAJ8709837.1"/>
    </source>
</evidence>
<reference evidence="1" key="1">
    <citation type="submission" date="2023-03" db="EMBL/GenBank/DDBJ databases">
        <title>Chromosome-level genomes of two armyworms, Mythimna separata and Mythimna loreyi, provide insights into the biosynthesis and reception of sex pheromones.</title>
        <authorList>
            <person name="Zhao H."/>
        </authorList>
    </citation>
    <scope>NUCLEOTIDE SEQUENCE</scope>
    <source>
        <strain evidence="1">BeijingLab</strain>
    </source>
</reference>
<organism evidence="1 2">
    <name type="scientific">Mythimna loreyi</name>
    <dbReference type="NCBI Taxonomy" id="667449"/>
    <lineage>
        <taxon>Eukaryota</taxon>
        <taxon>Metazoa</taxon>
        <taxon>Ecdysozoa</taxon>
        <taxon>Arthropoda</taxon>
        <taxon>Hexapoda</taxon>
        <taxon>Insecta</taxon>
        <taxon>Pterygota</taxon>
        <taxon>Neoptera</taxon>
        <taxon>Endopterygota</taxon>
        <taxon>Lepidoptera</taxon>
        <taxon>Glossata</taxon>
        <taxon>Ditrysia</taxon>
        <taxon>Noctuoidea</taxon>
        <taxon>Noctuidae</taxon>
        <taxon>Noctuinae</taxon>
        <taxon>Hadenini</taxon>
        <taxon>Mythimna</taxon>
    </lineage>
</organism>
<dbReference type="Proteomes" id="UP001231649">
    <property type="component" value="Chromosome 24"/>
</dbReference>
<comment type="caution">
    <text evidence="1">The sequence shown here is derived from an EMBL/GenBank/DDBJ whole genome shotgun (WGS) entry which is preliminary data.</text>
</comment>
<protein>
    <submittedName>
        <fullName evidence="1">Uncharacterized protein</fullName>
    </submittedName>
</protein>
<gene>
    <name evidence="1" type="ORF">PYW08_009841</name>
</gene>
<evidence type="ECO:0000313" key="2">
    <source>
        <dbReference type="Proteomes" id="UP001231649"/>
    </source>
</evidence>
<proteinExistence type="predicted"/>
<accession>A0ACC2Q779</accession>